<comment type="similarity">
    <text evidence="2">Belongs to the cation diffusion facilitator (CDF) transporter (TC 2.A.4) family.</text>
</comment>
<dbReference type="SUPFAM" id="SSF161111">
    <property type="entry name" value="Cation efflux protein transmembrane domain-like"/>
    <property type="match status" value="1"/>
</dbReference>
<dbReference type="InterPro" id="IPR050291">
    <property type="entry name" value="CDF_Transporter"/>
</dbReference>
<dbReference type="PANTHER" id="PTHR43840:SF15">
    <property type="entry name" value="MITOCHONDRIAL METAL TRANSPORTER 1-RELATED"/>
    <property type="match status" value="1"/>
</dbReference>
<dbReference type="Pfam" id="PF01545">
    <property type="entry name" value="Cation_efflux"/>
    <property type="match status" value="1"/>
</dbReference>
<dbReference type="NCBIfam" id="TIGR01297">
    <property type="entry name" value="CDF"/>
    <property type="match status" value="1"/>
</dbReference>
<evidence type="ECO:0000256" key="7">
    <source>
        <dbReference type="SAM" id="Phobius"/>
    </source>
</evidence>
<feature type="transmembrane region" description="Helical" evidence="7">
    <location>
        <begin position="120"/>
        <end position="143"/>
    </location>
</feature>
<proteinExistence type="inferred from homology"/>
<dbReference type="PANTHER" id="PTHR43840">
    <property type="entry name" value="MITOCHONDRIAL METAL TRANSPORTER 1-RELATED"/>
    <property type="match status" value="1"/>
</dbReference>
<feature type="transmembrane region" description="Helical" evidence="7">
    <location>
        <begin position="188"/>
        <end position="206"/>
    </location>
</feature>
<keyword evidence="4 7" id="KW-0812">Transmembrane</keyword>
<evidence type="ECO:0000256" key="2">
    <source>
        <dbReference type="ARBA" id="ARBA00008114"/>
    </source>
</evidence>
<keyword evidence="6 7" id="KW-0472">Membrane</keyword>
<dbReference type="Gene3D" id="1.20.1510.10">
    <property type="entry name" value="Cation efflux protein transmembrane domain"/>
    <property type="match status" value="1"/>
</dbReference>
<gene>
    <name evidence="9" type="ORF">ABH943_000754</name>
</gene>
<keyword evidence="5 7" id="KW-1133">Transmembrane helix</keyword>
<accession>A0ABW8MAS2</accession>
<feature type="domain" description="Cation efflux protein transmembrane" evidence="8">
    <location>
        <begin position="20"/>
        <end position="210"/>
    </location>
</feature>
<evidence type="ECO:0000256" key="1">
    <source>
        <dbReference type="ARBA" id="ARBA00004141"/>
    </source>
</evidence>
<keyword evidence="3" id="KW-0813">Transport</keyword>
<comment type="subcellular location">
    <subcellularLocation>
        <location evidence="1">Membrane</location>
        <topology evidence="1">Multi-pass membrane protein</topology>
    </subcellularLocation>
</comment>
<evidence type="ECO:0000256" key="3">
    <source>
        <dbReference type="ARBA" id="ARBA00022448"/>
    </source>
</evidence>
<evidence type="ECO:0000313" key="9">
    <source>
        <dbReference type="EMBL" id="MFK4440748.1"/>
    </source>
</evidence>
<keyword evidence="10" id="KW-1185">Reference proteome</keyword>
<name>A0ABW8MAS2_9BURK</name>
<dbReference type="EMBL" id="JBIYDN010000002">
    <property type="protein sequence ID" value="MFK4440748.1"/>
    <property type="molecule type" value="Genomic_DNA"/>
</dbReference>
<comment type="caution">
    <text evidence="9">The sequence shown here is derived from an EMBL/GenBank/DDBJ whole genome shotgun (WGS) entry which is preliminary data.</text>
</comment>
<evidence type="ECO:0000259" key="8">
    <source>
        <dbReference type="Pfam" id="PF01545"/>
    </source>
</evidence>
<sequence length="223" mass="23306">MSSTSEHGREKHDAAFKAAQVSVLLNAVLMTMQIVIGWLAYSDGLLADGVHTLADLAADGMVLAVLRLSATAVRRSANDQYDRYETIGSLLISFLLIATGMETLWSSLGHAVNVASASSVHASALVVAVFVIVAKEALFRYIMAVAKRTRSTLLVASAWHARSDAISALIAAVGILGSMAGLAISDRLAAAVIGVMIARIGVNLGWKAVKDSFGRPASETAGQ</sequence>
<feature type="transmembrane region" description="Helical" evidence="7">
    <location>
        <begin position="90"/>
        <end position="108"/>
    </location>
</feature>
<dbReference type="InterPro" id="IPR058533">
    <property type="entry name" value="Cation_efflux_TM"/>
</dbReference>
<evidence type="ECO:0000313" key="10">
    <source>
        <dbReference type="Proteomes" id="UP001620514"/>
    </source>
</evidence>
<dbReference type="InterPro" id="IPR027469">
    <property type="entry name" value="Cation_efflux_TMD_sf"/>
</dbReference>
<dbReference type="Proteomes" id="UP001620514">
    <property type="component" value="Unassembled WGS sequence"/>
</dbReference>
<dbReference type="RefSeq" id="WP_404604438.1">
    <property type="nucleotide sequence ID" value="NZ_JBIYDN010000002.1"/>
</dbReference>
<feature type="transmembrane region" description="Helical" evidence="7">
    <location>
        <begin position="53"/>
        <end position="70"/>
    </location>
</feature>
<evidence type="ECO:0000256" key="6">
    <source>
        <dbReference type="ARBA" id="ARBA00023136"/>
    </source>
</evidence>
<protein>
    <submittedName>
        <fullName evidence="9">Cation diffusion facilitator family transporter</fullName>
    </submittedName>
</protein>
<dbReference type="InterPro" id="IPR002524">
    <property type="entry name" value="Cation_efflux"/>
</dbReference>
<feature type="transmembrane region" description="Helical" evidence="7">
    <location>
        <begin position="164"/>
        <end position="182"/>
    </location>
</feature>
<evidence type="ECO:0000256" key="5">
    <source>
        <dbReference type="ARBA" id="ARBA00022989"/>
    </source>
</evidence>
<evidence type="ECO:0000256" key="4">
    <source>
        <dbReference type="ARBA" id="ARBA00022692"/>
    </source>
</evidence>
<feature type="transmembrane region" description="Helical" evidence="7">
    <location>
        <begin position="21"/>
        <end position="41"/>
    </location>
</feature>
<organism evidence="9 10">
    <name type="scientific">Caballeronia udeis</name>
    <dbReference type="NCBI Taxonomy" id="1232866"/>
    <lineage>
        <taxon>Bacteria</taxon>
        <taxon>Pseudomonadati</taxon>
        <taxon>Pseudomonadota</taxon>
        <taxon>Betaproteobacteria</taxon>
        <taxon>Burkholderiales</taxon>
        <taxon>Burkholderiaceae</taxon>
        <taxon>Caballeronia</taxon>
    </lineage>
</organism>
<reference evidence="9 10" key="2">
    <citation type="submission" date="2024-11" db="EMBL/GenBank/DDBJ databases">
        <title>Using genomics to understand microbial adaptation to soil warming.</title>
        <authorList>
            <person name="Deangelis K.M. PhD."/>
        </authorList>
    </citation>
    <scope>NUCLEOTIDE SEQUENCE [LARGE SCALE GENOMIC DNA]</scope>
    <source>
        <strain evidence="9 10">GAS97</strain>
    </source>
</reference>
<reference evidence="9 10" key="1">
    <citation type="submission" date="2024-10" db="EMBL/GenBank/DDBJ databases">
        <authorList>
            <person name="Deangelis K."/>
            <person name="Huntemann M."/>
            <person name="Clum A."/>
            <person name="Wang J."/>
            <person name="Palaniappan K."/>
            <person name="Ritter S."/>
            <person name="Chen I.-M."/>
            <person name="Stamatis D."/>
            <person name="Reddy T."/>
            <person name="O'Malley R."/>
            <person name="Daum C."/>
            <person name="Ng V."/>
            <person name="Ivanova N."/>
            <person name="Kyrpides N."/>
            <person name="Woyke T."/>
        </authorList>
    </citation>
    <scope>NUCLEOTIDE SEQUENCE [LARGE SCALE GENOMIC DNA]</scope>
    <source>
        <strain evidence="9 10">GAS97</strain>
    </source>
</reference>